<feature type="DNA-binding region" description="OmpR/PhoB-type" evidence="9">
    <location>
        <begin position="114"/>
        <end position="208"/>
    </location>
</feature>
<dbReference type="SMART" id="SM00448">
    <property type="entry name" value="REC"/>
    <property type="match status" value="1"/>
</dbReference>
<feature type="domain" description="OmpR/PhoB-type" evidence="11">
    <location>
        <begin position="114"/>
        <end position="208"/>
    </location>
</feature>
<evidence type="ECO:0000313" key="13">
    <source>
        <dbReference type="Proteomes" id="UP000030302"/>
    </source>
</evidence>
<dbReference type="GO" id="GO:0000976">
    <property type="term" value="F:transcription cis-regulatory region binding"/>
    <property type="evidence" value="ECO:0007669"/>
    <property type="project" value="TreeGrafter"/>
</dbReference>
<evidence type="ECO:0000256" key="9">
    <source>
        <dbReference type="PROSITE-ProRule" id="PRU01091"/>
    </source>
</evidence>
<evidence type="ECO:0000256" key="1">
    <source>
        <dbReference type="ARBA" id="ARBA00004496"/>
    </source>
</evidence>
<dbReference type="HOGENOM" id="CLU_000445_30_1_4"/>
<comment type="subcellular location">
    <subcellularLocation>
        <location evidence="1">Cytoplasm</location>
    </subcellularLocation>
</comment>
<dbReference type="InterPro" id="IPR001789">
    <property type="entry name" value="Sig_transdc_resp-reg_receiver"/>
</dbReference>
<dbReference type="InterPro" id="IPR039420">
    <property type="entry name" value="WalR-like"/>
</dbReference>
<dbReference type="EMBL" id="CP009962">
    <property type="protein sequence ID" value="AIY42133.1"/>
    <property type="molecule type" value="Genomic_DNA"/>
</dbReference>
<dbReference type="PANTHER" id="PTHR48111:SF35">
    <property type="entry name" value="TRANSCRIPTIONAL REGULATORY PROTEIN QSEB"/>
    <property type="match status" value="1"/>
</dbReference>
<dbReference type="PROSITE" id="PS50110">
    <property type="entry name" value="RESPONSE_REGULATORY"/>
    <property type="match status" value="1"/>
</dbReference>
<keyword evidence="5" id="KW-0805">Transcription regulation</keyword>
<evidence type="ECO:0000256" key="3">
    <source>
        <dbReference type="ARBA" id="ARBA00022553"/>
    </source>
</evidence>
<keyword evidence="6 9" id="KW-0238">DNA-binding</keyword>
<dbReference type="Gene3D" id="3.40.50.2300">
    <property type="match status" value="1"/>
</dbReference>
<sequence length="210" mass="23857">MIGESLEQGLRKQKYEVDWVRDGVAAEAALSRENYALILLDLGLPRLQGLHLLKNYRQAQGKSAVLIITARDTRNDKVEGLDAGADDYLIKPFDLEELFARLRALLRRSQVVQPAELSHQGLVLRLDTHEALYQGNSMHFSLREFKLLQALLDVPGKVLSRTDLEEKMYSWDAEIESNTVEVYIHSLRKKLGTEFIKNVRGVGYKVANPL</sequence>
<dbReference type="KEGG" id="care:LT85_2975"/>
<evidence type="ECO:0000256" key="8">
    <source>
        <dbReference type="PROSITE-ProRule" id="PRU00169"/>
    </source>
</evidence>
<dbReference type="Pfam" id="PF00486">
    <property type="entry name" value="Trans_reg_C"/>
    <property type="match status" value="1"/>
</dbReference>
<dbReference type="GO" id="GO:0032993">
    <property type="term" value="C:protein-DNA complex"/>
    <property type="evidence" value="ECO:0007669"/>
    <property type="project" value="TreeGrafter"/>
</dbReference>
<evidence type="ECO:0000313" key="12">
    <source>
        <dbReference type="EMBL" id="AIY42133.1"/>
    </source>
</evidence>
<dbReference type="InterPro" id="IPR011006">
    <property type="entry name" value="CheY-like_superfamily"/>
</dbReference>
<keyword evidence="3 8" id="KW-0597">Phosphoprotein</keyword>
<keyword evidence="2" id="KW-0963">Cytoplasm</keyword>
<keyword evidence="13" id="KW-1185">Reference proteome</keyword>
<gene>
    <name evidence="12" type="primary">qseB</name>
    <name evidence="12" type="ORF">LT85_2975</name>
</gene>
<dbReference type="AlphaFoldDB" id="A0A0A1FBL4"/>
<accession>A0A0A1FBL4</accession>
<feature type="modified residue" description="4-aspartylphosphate" evidence="8">
    <location>
        <position position="41"/>
    </location>
</feature>
<keyword evidence="7" id="KW-0804">Transcription</keyword>
<dbReference type="SMART" id="SM00862">
    <property type="entry name" value="Trans_reg_C"/>
    <property type="match status" value="1"/>
</dbReference>
<dbReference type="SUPFAM" id="SSF52172">
    <property type="entry name" value="CheY-like"/>
    <property type="match status" value="1"/>
</dbReference>
<organism evidence="12 13">
    <name type="scientific">Collimonas arenae</name>
    <dbReference type="NCBI Taxonomy" id="279058"/>
    <lineage>
        <taxon>Bacteria</taxon>
        <taxon>Pseudomonadati</taxon>
        <taxon>Pseudomonadota</taxon>
        <taxon>Betaproteobacteria</taxon>
        <taxon>Burkholderiales</taxon>
        <taxon>Oxalobacteraceae</taxon>
        <taxon>Collimonas</taxon>
    </lineage>
</organism>
<dbReference type="CDD" id="cd00383">
    <property type="entry name" value="trans_reg_C"/>
    <property type="match status" value="1"/>
</dbReference>
<dbReference type="Pfam" id="PF00072">
    <property type="entry name" value="Response_reg"/>
    <property type="match status" value="1"/>
</dbReference>
<dbReference type="PANTHER" id="PTHR48111">
    <property type="entry name" value="REGULATOR OF RPOS"/>
    <property type="match status" value="1"/>
</dbReference>
<dbReference type="CDD" id="cd17624">
    <property type="entry name" value="REC_OmpR_PmrA-like"/>
    <property type="match status" value="1"/>
</dbReference>
<dbReference type="GO" id="GO:0006355">
    <property type="term" value="P:regulation of DNA-templated transcription"/>
    <property type="evidence" value="ECO:0007669"/>
    <property type="project" value="InterPro"/>
</dbReference>
<dbReference type="Proteomes" id="UP000030302">
    <property type="component" value="Chromosome"/>
</dbReference>
<evidence type="ECO:0000256" key="5">
    <source>
        <dbReference type="ARBA" id="ARBA00023015"/>
    </source>
</evidence>
<evidence type="ECO:0000259" key="10">
    <source>
        <dbReference type="PROSITE" id="PS50110"/>
    </source>
</evidence>
<protein>
    <submittedName>
        <fullName evidence="12">Two-component system response regulator QseB</fullName>
    </submittedName>
</protein>
<reference evidence="13" key="1">
    <citation type="journal article" date="2014" name="Soil Biol. Biochem.">
        <title>Structure and function of bacterial communities in ageing soils: Insights from the Mendocino ecological staircase.</title>
        <authorList>
            <person name="Uroz S."/>
            <person name="Tech J.J."/>
            <person name="Sawaya N.A."/>
            <person name="Frey-Klett P."/>
            <person name="Leveau J.H.J."/>
        </authorList>
    </citation>
    <scope>NUCLEOTIDE SEQUENCE [LARGE SCALE GENOMIC DNA]</scope>
    <source>
        <strain evidence="13">Cal35</strain>
    </source>
</reference>
<evidence type="ECO:0000256" key="2">
    <source>
        <dbReference type="ARBA" id="ARBA00022490"/>
    </source>
</evidence>
<proteinExistence type="predicted"/>
<evidence type="ECO:0000259" key="11">
    <source>
        <dbReference type="PROSITE" id="PS51755"/>
    </source>
</evidence>
<dbReference type="Gene3D" id="6.10.250.690">
    <property type="match status" value="1"/>
</dbReference>
<dbReference type="InterPro" id="IPR001867">
    <property type="entry name" value="OmpR/PhoB-type_DNA-bd"/>
</dbReference>
<dbReference type="STRING" id="279058.LT85_2975"/>
<evidence type="ECO:0000256" key="4">
    <source>
        <dbReference type="ARBA" id="ARBA00023012"/>
    </source>
</evidence>
<evidence type="ECO:0000256" key="7">
    <source>
        <dbReference type="ARBA" id="ARBA00023163"/>
    </source>
</evidence>
<feature type="domain" description="Response regulatory" evidence="10">
    <location>
        <begin position="1"/>
        <end position="106"/>
    </location>
</feature>
<dbReference type="GO" id="GO:0005829">
    <property type="term" value="C:cytosol"/>
    <property type="evidence" value="ECO:0007669"/>
    <property type="project" value="TreeGrafter"/>
</dbReference>
<dbReference type="PROSITE" id="PS51755">
    <property type="entry name" value="OMPR_PHOB"/>
    <property type="match status" value="1"/>
</dbReference>
<dbReference type="Gene3D" id="1.10.10.10">
    <property type="entry name" value="Winged helix-like DNA-binding domain superfamily/Winged helix DNA-binding domain"/>
    <property type="match status" value="1"/>
</dbReference>
<name>A0A0A1FBL4_9BURK</name>
<evidence type="ECO:0000256" key="6">
    <source>
        <dbReference type="ARBA" id="ARBA00023125"/>
    </source>
</evidence>
<dbReference type="InterPro" id="IPR036388">
    <property type="entry name" value="WH-like_DNA-bd_sf"/>
</dbReference>
<dbReference type="GO" id="GO:0000156">
    <property type="term" value="F:phosphorelay response regulator activity"/>
    <property type="evidence" value="ECO:0007669"/>
    <property type="project" value="TreeGrafter"/>
</dbReference>
<keyword evidence="4" id="KW-0902">Two-component regulatory system</keyword>